<evidence type="ECO:0000256" key="1">
    <source>
        <dbReference type="SAM" id="Phobius"/>
    </source>
</evidence>
<accession>A0A8S5L7F9</accession>
<keyword evidence="1" id="KW-1133">Transmembrane helix</keyword>
<keyword evidence="1" id="KW-0812">Transmembrane</keyword>
<proteinExistence type="predicted"/>
<keyword evidence="1" id="KW-0472">Membrane</keyword>
<dbReference type="EMBL" id="BK014649">
    <property type="protein sequence ID" value="DAD65838.1"/>
    <property type="molecule type" value="Genomic_DNA"/>
</dbReference>
<feature type="transmembrane region" description="Helical" evidence="1">
    <location>
        <begin position="77"/>
        <end position="95"/>
    </location>
</feature>
<sequence>MIKKIWNQIITFLSDYYSKHKDDIIIGFIIATVVGILFKATVATWFMSLWITLAYQIITCGYQAVKSKAIEGLKIHPIIINFVVGVFISLLFMVWQ</sequence>
<protein>
    <submittedName>
        <fullName evidence="2">Uncharacterized protein</fullName>
    </submittedName>
</protein>
<reference evidence="2" key="1">
    <citation type="journal article" date="2021" name="Proc. Natl. Acad. Sci. U.S.A.">
        <title>A Catalog of Tens of Thousands of Viruses from Human Metagenomes Reveals Hidden Associations with Chronic Diseases.</title>
        <authorList>
            <person name="Tisza M.J."/>
            <person name="Buck C.B."/>
        </authorList>
    </citation>
    <scope>NUCLEOTIDE SEQUENCE</scope>
    <source>
        <strain evidence="2">Ctt4r3</strain>
    </source>
</reference>
<organism evidence="2">
    <name type="scientific">CrAss-like virus sp. ctt4r3</name>
    <dbReference type="NCBI Taxonomy" id="2823619"/>
    <lineage>
        <taxon>Viruses</taxon>
        <taxon>Duplodnaviria</taxon>
        <taxon>Heunggongvirae</taxon>
        <taxon>Uroviricota</taxon>
        <taxon>Caudoviricetes</taxon>
        <taxon>Crassvirales</taxon>
    </lineage>
</organism>
<feature type="transmembrane region" description="Helical" evidence="1">
    <location>
        <begin position="24"/>
        <end position="41"/>
    </location>
</feature>
<name>A0A8S5L7F9_9CAUD</name>
<evidence type="ECO:0000313" key="2">
    <source>
        <dbReference type="EMBL" id="DAD65838.1"/>
    </source>
</evidence>